<name>A0A5C3MSZ3_9AGAM</name>
<proteinExistence type="predicted"/>
<feature type="compositionally biased region" description="Basic and acidic residues" evidence="2">
    <location>
        <begin position="86"/>
        <end position="106"/>
    </location>
</feature>
<feature type="compositionally biased region" description="Pro residues" evidence="2">
    <location>
        <begin position="68"/>
        <end position="84"/>
    </location>
</feature>
<feature type="compositionally biased region" description="Polar residues" evidence="2">
    <location>
        <begin position="20"/>
        <end position="29"/>
    </location>
</feature>
<protein>
    <submittedName>
        <fullName evidence="3">Uncharacterized protein</fullName>
    </submittedName>
</protein>
<evidence type="ECO:0000313" key="4">
    <source>
        <dbReference type="Proteomes" id="UP000305948"/>
    </source>
</evidence>
<evidence type="ECO:0000256" key="2">
    <source>
        <dbReference type="SAM" id="MobiDB-lite"/>
    </source>
</evidence>
<evidence type="ECO:0000256" key="1">
    <source>
        <dbReference type="SAM" id="Coils"/>
    </source>
</evidence>
<accession>A0A5C3MSZ3</accession>
<keyword evidence="4" id="KW-1185">Reference proteome</keyword>
<feature type="coiled-coil region" evidence="1">
    <location>
        <begin position="190"/>
        <end position="297"/>
    </location>
</feature>
<reference evidence="3 4" key="1">
    <citation type="journal article" date="2019" name="Nat. Ecol. Evol.">
        <title>Megaphylogeny resolves global patterns of mushroom evolution.</title>
        <authorList>
            <person name="Varga T."/>
            <person name="Krizsan K."/>
            <person name="Foldi C."/>
            <person name="Dima B."/>
            <person name="Sanchez-Garcia M."/>
            <person name="Sanchez-Ramirez S."/>
            <person name="Szollosi G.J."/>
            <person name="Szarkandi J.G."/>
            <person name="Papp V."/>
            <person name="Albert L."/>
            <person name="Andreopoulos W."/>
            <person name="Angelini C."/>
            <person name="Antonin V."/>
            <person name="Barry K.W."/>
            <person name="Bougher N.L."/>
            <person name="Buchanan P."/>
            <person name="Buyck B."/>
            <person name="Bense V."/>
            <person name="Catcheside P."/>
            <person name="Chovatia M."/>
            <person name="Cooper J."/>
            <person name="Damon W."/>
            <person name="Desjardin D."/>
            <person name="Finy P."/>
            <person name="Geml J."/>
            <person name="Haridas S."/>
            <person name="Hughes K."/>
            <person name="Justo A."/>
            <person name="Karasinski D."/>
            <person name="Kautmanova I."/>
            <person name="Kiss B."/>
            <person name="Kocsube S."/>
            <person name="Kotiranta H."/>
            <person name="LaButti K.M."/>
            <person name="Lechner B.E."/>
            <person name="Liimatainen K."/>
            <person name="Lipzen A."/>
            <person name="Lukacs Z."/>
            <person name="Mihaltcheva S."/>
            <person name="Morgado L.N."/>
            <person name="Niskanen T."/>
            <person name="Noordeloos M.E."/>
            <person name="Ohm R.A."/>
            <person name="Ortiz-Santana B."/>
            <person name="Ovrebo C."/>
            <person name="Racz N."/>
            <person name="Riley R."/>
            <person name="Savchenko A."/>
            <person name="Shiryaev A."/>
            <person name="Soop K."/>
            <person name="Spirin V."/>
            <person name="Szebenyi C."/>
            <person name="Tomsovsky M."/>
            <person name="Tulloss R.E."/>
            <person name="Uehling J."/>
            <person name="Grigoriev I.V."/>
            <person name="Vagvolgyi C."/>
            <person name="Papp T."/>
            <person name="Martin F.M."/>
            <person name="Miettinen O."/>
            <person name="Hibbett D.S."/>
            <person name="Nagy L.G."/>
        </authorList>
    </citation>
    <scope>NUCLEOTIDE SEQUENCE [LARGE SCALE GENOMIC DNA]</scope>
    <source>
        <strain evidence="3 4">OMC1185</strain>
    </source>
</reference>
<dbReference type="STRING" id="5364.A0A5C3MSZ3"/>
<gene>
    <name evidence="3" type="ORF">OE88DRAFT_481631</name>
</gene>
<dbReference type="EMBL" id="ML213518">
    <property type="protein sequence ID" value="TFK48609.1"/>
    <property type="molecule type" value="Genomic_DNA"/>
</dbReference>
<feature type="region of interest" description="Disordered" evidence="2">
    <location>
        <begin position="9"/>
        <end position="148"/>
    </location>
</feature>
<feature type="compositionally biased region" description="Low complexity" evidence="2">
    <location>
        <begin position="40"/>
        <end position="67"/>
    </location>
</feature>
<dbReference type="Proteomes" id="UP000305948">
    <property type="component" value="Unassembled WGS sequence"/>
</dbReference>
<sequence length="332" mass="37524">MPSLKIALKNLQSKVKRSEATSPQTTKQPLVSRLLRKKAPPVAAVSAAPAPRETSPFTASSTSTAAPSPCPSPTIPSTLTPPPFDRNAELRRRHTQEEAKKIERWLRSGPKIRMRPMKPAPSMWRSARRSYSALSACPPKTQQHQRQQATHVEELLREKGLKEQRREREVPEWMEELMAGDARKVVIGWFKRAKKASAEAQELRARMEEKDWQVEELKAWVQVLEANGAAKDERIAELKARTHELVVSEAVKDEKLGDAENRIEELQVCVQELEVIRAEQEKEAEELGARVQELENERAEPAPLAYIQGDVLGAVTKELSDFHAAMHAKYKF</sequence>
<evidence type="ECO:0000313" key="3">
    <source>
        <dbReference type="EMBL" id="TFK48609.1"/>
    </source>
</evidence>
<keyword evidence="1" id="KW-0175">Coiled coil</keyword>
<organism evidence="3 4">
    <name type="scientific">Heliocybe sulcata</name>
    <dbReference type="NCBI Taxonomy" id="5364"/>
    <lineage>
        <taxon>Eukaryota</taxon>
        <taxon>Fungi</taxon>
        <taxon>Dikarya</taxon>
        <taxon>Basidiomycota</taxon>
        <taxon>Agaricomycotina</taxon>
        <taxon>Agaricomycetes</taxon>
        <taxon>Gloeophyllales</taxon>
        <taxon>Gloeophyllaceae</taxon>
        <taxon>Heliocybe</taxon>
    </lineage>
</organism>
<dbReference type="AlphaFoldDB" id="A0A5C3MSZ3"/>
<dbReference type="OrthoDB" id="3328037at2759"/>